<evidence type="ECO:0000313" key="1">
    <source>
        <dbReference type="EMBL" id="PUU82518.1"/>
    </source>
</evidence>
<sequence length="89" mass="9502">MDPQQQKETPSAVSDKTLQDELSTLRIFRATLESVKQVVDGIYRDTVTAKGNCGTVVDLTKRWEGVILETSSSTSVVDEAAPGGTAGES</sequence>
<comment type="caution">
    <text evidence="1">The sequence shown here is derived from an EMBL/GenBank/DDBJ whole genome shotgun (WGS) entry which is preliminary data.</text>
</comment>
<dbReference type="Proteomes" id="UP000244722">
    <property type="component" value="Unassembled WGS sequence"/>
</dbReference>
<dbReference type="EMBL" id="NESQ01000026">
    <property type="protein sequence ID" value="PUU82518.1"/>
    <property type="molecule type" value="Genomic_DNA"/>
</dbReference>
<dbReference type="AlphaFoldDB" id="A0A2T7A489"/>
<name>A0A2T7A489_TUBBO</name>
<evidence type="ECO:0000313" key="2">
    <source>
        <dbReference type="Proteomes" id="UP000244722"/>
    </source>
</evidence>
<proteinExistence type="predicted"/>
<dbReference type="OrthoDB" id="2330118at2759"/>
<accession>A0A2T7A489</accession>
<protein>
    <recommendedName>
        <fullName evidence="3">DASH complex subunit DAD2</fullName>
    </recommendedName>
</protein>
<gene>
    <name evidence="1" type="ORF">B9Z19DRAFT_967475</name>
</gene>
<evidence type="ECO:0008006" key="3">
    <source>
        <dbReference type="Google" id="ProtNLM"/>
    </source>
</evidence>
<reference evidence="1 2" key="1">
    <citation type="submission" date="2017-04" db="EMBL/GenBank/DDBJ databases">
        <title>Draft genome sequence of Tuber borchii Vittad., a whitish edible truffle.</title>
        <authorList>
            <consortium name="DOE Joint Genome Institute"/>
            <person name="Murat C."/>
            <person name="Kuo A."/>
            <person name="Barry K.W."/>
            <person name="Clum A."/>
            <person name="Dockter R.B."/>
            <person name="Fauchery L."/>
            <person name="Iotti M."/>
            <person name="Kohler A."/>
            <person name="Labutti K."/>
            <person name="Lindquist E.A."/>
            <person name="Lipzen A."/>
            <person name="Ohm R.A."/>
            <person name="Wang M."/>
            <person name="Grigoriev I.V."/>
            <person name="Zambonelli A."/>
            <person name="Martin F.M."/>
        </authorList>
    </citation>
    <scope>NUCLEOTIDE SEQUENCE [LARGE SCALE GENOMIC DNA]</scope>
    <source>
        <strain evidence="1 2">Tbo3840</strain>
    </source>
</reference>
<organism evidence="1 2">
    <name type="scientific">Tuber borchii</name>
    <name type="common">White truffle</name>
    <dbReference type="NCBI Taxonomy" id="42251"/>
    <lineage>
        <taxon>Eukaryota</taxon>
        <taxon>Fungi</taxon>
        <taxon>Dikarya</taxon>
        <taxon>Ascomycota</taxon>
        <taxon>Pezizomycotina</taxon>
        <taxon>Pezizomycetes</taxon>
        <taxon>Pezizales</taxon>
        <taxon>Tuberaceae</taxon>
        <taxon>Tuber</taxon>
    </lineage>
</organism>
<keyword evidence="2" id="KW-1185">Reference proteome</keyword>